<dbReference type="GO" id="GO:0009380">
    <property type="term" value="C:excinuclease repair complex"/>
    <property type="evidence" value="ECO:0007669"/>
    <property type="project" value="InterPro"/>
</dbReference>
<dbReference type="InterPro" id="IPR036876">
    <property type="entry name" value="UVR_dom_sf"/>
</dbReference>
<dbReference type="Pfam" id="PF08459">
    <property type="entry name" value="UvrC_RNaseH_dom"/>
    <property type="match status" value="1"/>
</dbReference>
<dbReference type="RefSeq" id="WP_090242708.1">
    <property type="nucleotide sequence ID" value="NZ_FNOU01000002.1"/>
</dbReference>
<dbReference type="InterPro" id="IPR035901">
    <property type="entry name" value="GIY-YIG_endonuc_sf"/>
</dbReference>
<dbReference type="OrthoDB" id="9804933at2"/>
<dbReference type="InterPro" id="IPR003583">
    <property type="entry name" value="Hlx-hairpin-Hlx_DNA-bd_motif"/>
</dbReference>
<evidence type="ECO:0000259" key="8">
    <source>
        <dbReference type="PROSITE" id="PS50151"/>
    </source>
</evidence>
<keyword evidence="5 7" id="KW-0234">DNA repair</keyword>
<dbReference type="InterPro" id="IPR050066">
    <property type="entry name" value="UvrABC_protein_C"/>
</dbReference>
<dbReference type="Proteomes" id="UP000199652">
    <property type="component" value="Unassembled WGS sequence"/>
</dbReference>
<dbReference type="PROSITE" id="PS50151">
    <property type="entry name" value="UVR"/>
    <property type="match status" value="1"/>
</dbReference>
<dbReference type="InterPro" id="IPR010994">
    <property type="entry name" value="RuvA_2-like"/>
</dbReference>
<reference evidence="12" key="1">
    <citation type="submission" date="2016-10" db="EMBL/GenBank/DDBJ databases">
        <authorList>
            <person name="Varghese N."/>
            <person name="Submissions S."/>
        </authorList>
    </citation>
    <scope>NUCLEOTIDE SEQUENCE [LARGE SCALE GENOMIC DNA]</scope>
    <source>
        <strain evidence="12">VPI 5359</strain>
    </source>
</reference>
<evidence type="ECO:0000256" key="6">
    <source>
        <dbReference type="ARBA" id="ARBA00023236"/>
    </source>
</evidence>
<feature type="domain" description="UvrC family homology region profile" evidence="10">
    <location>
        <begin position="254"/>
        <end position="495"/>
    </location>
</feature>
<dbReference type="InterPro" id="IPR038476">
    <property type="entry name" value="UvrC_RNase_H_dom_sf"/>
</dbReference>
<proteinExistence type="inferred from homology"/>
<dbReference type="InterPro" id="IPR000305">
    <property type="entry name" value="GIY-YIG_endonuc"/>
</dbReference>
<evidence type="ECO:0000256" key="1">
    <source>
        <dbReference type="ARBA" id="ARBA00022490"/>
    </source>
</evidence>
<dbReference type="SUPFAM" id="SSF46600">
    <property type="entry name" value="C-terminal UvrC-binding domain of UvrB"/>
    <property type="match status" value="1"/>
</dbReference>
<comment type="subcellular location">
    <subcellularLocation>
        <location evidence="7">Cytoplasm</location>
    </subcellularLocation>
</comment>
<name>A0A1H3BDD0_EUBBA</name>
<dbReference type="InterPro" id="IPR047296">
    <property type="entry name" value="GIY-YIG_UvrC_Cho"/>
</dbReference>
<evidence type="ECO:0000259" key="10">
    <source>
        <dbReference type="PROSITE" id="PS50165"/>
    </source>
</evidence>
<dbReference type="Gene3D" id="3.40.1440.10">
    <property type="entry name" value="GIY-YIG endonuclease"/>
    <property type="match status" value="1"/>
</dbReference>
<dbReference type="GO" id="GO:0009432">
    <property type="term" value="P:SOS response"/>
    <property type="evidence" value="ECO:0007669"/>
    <property type="project" value="UniProtKB-UniRule"/>
</dbReference>
<dbReference type="EMBL" id="FNOU01000002">
    <property type="protein sequence ID" value="SDX39942.1"/>
    <property type="molecule type" value="Genomic_DNA"/>
</dbReference>
<dbReference type="STRING" id="1528.SAMN04488579_10235"/>
<dbReference type="PANTHER" id="PTHR30562:SF1">
    <property type="entry name" value="UVRABC SYSTEM PROTEIN C"/>
    <property type="match status" value="1"/>
</dbReference>
<dbReference type="NCBIfam" id="TIGR00194">
    <property type="entry name" value="uvrC"/>
    <property type="match status" value="1"/>
</dbReference>
<keyword evidence="1 7" id="KW-0963">Cytoplasm</keyword>
<evidence type="ECO:0000256" key="3">
    <source>
        <dbReference type="ARBA" id="ARBA00022769"/>
    </source>
</evidence>
<dbReference type="GO" id="GO:0009381">
    <property type="term" value="F:excinuclease ABC activity"/>
    <property type="evidence" value="ECO:0007669"/>
    <property type="project" value="UniProtKB-UniRule"/>
</dbReference>
<dbReference type="PANTHER" id="PTHR30562">
    <property type="entry name" value="UVRC/OXIDOREDUCTASE"/>
    <property type="match status" value="1"/>
</dbReference>
<feature type="domain" description="UVR" evidence="8">
    <location>
        <begin position="203"/>
        <end position="238"/>
    </location>
</feature>
<dbReference type="InterPro" id="IPR001162">
    <property type="entry name" value="UvrC_RNase_H_dom"/>
</dbReference>
<evidence type="ECO:0000256" key="5">
    <source>
        <dbReference type="ARBA" id="ARBA00023204"/>
    </source>
</evidence>
<dbReference type="HAMAP" id="MF_00203">
    <property type="entry name" value="UvrC"/>
    <property type="match status" value="1"/>
</dbReference>
<dbReference type="GO" id="GO:0005737">
    <property type="term" value="C:cytoplasm"/>
    <property type="evidence" value="ECO:0007669"/>
    <property type="project" value="UniProtKB-SubCell"/>
</dbReference>
<keyword evidence="3 7" id="KW-0228">DNA excision</keyword>
<comment type="similarity">
    <text evidence="7">Belongs to the UvrC family.</text>
</comment>
<protein>
    <recommendedName>
        <fullName evidence="7">UvrABC system protein C</fullName>
        <shortName evidence="7">Protein UvrC</shortName>
    </recommendedName>
    <alternativeName>
        <fullName evidence="7">Excinuclease ABC subunit C</fullName>
    </alternativeName>
</protein>
<dbReference type="GO" id="GO:0003677">
    <property type="term" value="F:DNA binding"/>
    <property type="evidence" value="ECO:0007669"/>
    <property type="project" value="UniProtKB-UniRule"/>
</dbReference>
<dbReference type="Pfam" id="PF14520">
    <property type="entry name" value="HHH_5"/>
    <property type="match status" value="1"/>
</dbReference>
<comment type="subunit">
    <text evidence="7">Interacts with UvrB in an incision complex.</text>
</comment>
<organism evidence="11 12">
    <name type="scientific">Eubacterium barkeri</name>
    <name type="common">Clostridium barkeri</name>
    <dbReference type="NCBI Taxonomy" id="1528"/>
    <lineage>
        <taxon>Bacteria</taxon>
        <taxon>Bacillati</taxon>
        <taxon>Bacillota</taxon>
        <taxon>Clostridia</taxon>
        <taxon>Eubacteriales</taxon>
        <taxon>Eubacteriaceae</taxon>
        <taxon>Eubacterium</taxon>
    </lineage>
</organism>
<dbReference type="InterPro" id="IPR001943">
    <property type="entry name" value="UVR_dom"/>
</dbReference>
<evidence type="ECO:0000259" key="9">
    <source>
        <dbReference type="PROSITE" id="PS50164"/>
    </source>
</evidence>
<dbReference type="NCBIfam" id="NF001824">
    <property type="entry name" value="PRK00558.1-5"/>
    <property type="match status" value="1"/>
</dbReference>
<dbReference type="AlphaFoldDB" id="A0A1H3BDD0"/>
<dbReference type="SMART" id="SM00278">
    <property type="entry name" value="HhH1"/>
    <property type="match status" value="2"/>
</dbReference>
<dbReference type="InterPro" id="IPR004791">
    <property type="entry name" value="UvrC"/>
</dbReference>
<keyword evidence="6 7" id="KW-0742">SOS response</keyword>
<feature type="domain" description="GIY-YIG" evidence="9">
    <location>
        <begin position="12"/>
        <end position="91"/>
    </location>
</feature>
<dbReference type="PROSITE" id="PS50164">
    <property type="entry name" value="GIY_YIG"/>
    <property type="match status" value="1"/>
</dbReference>
<dbReference type="GO" id="GO:0006289">
    <property type="term" value="P:nucleotide-excision repair"/>
    <property type="evidence" value="ECO:0007669"/>
    <property type="project" value="UniProtKB-UniRule"/>
</dbReference>
<dbReference type="PROSITE" id="PS50165">
    <property type="entry name" value="UVRC"/>
    <property type="match status" value="1"/>
</dbReference>
<keyword evidence="12" id="KW-1185">Reference proteome</keyword>
<keyword evidence="2 7" id="KW-0227">DNA damage</keyword>
<dbReference type="Pfam" id="PF22920">
    <property type="entry name" value="UvrC_RNaseH"/>
    <property type="match status" value="1"/>
</dbReference>
<dbReference type="FunFam" id="3.40.1440.10:FF:000001">
    <property type="entry name" value="UvrABC system protein C"/>
    <property type="match status" value="1"/>
</dbReference>
<dbReference type="Gene3D" id="3.30.420.340">
    <property type="entry name" value="UvrC, RNAse H endonuclease domain"/>
    <property type="match status" value="1"/>
</dbReference>
<dbReference type="Pfam" id="PF01541">
    <property type="entry name" value="GIY-YIG"/>
    <property type="match status" value="1"/>
</dbReference>
<evidence type="ECO:0000256" key="2">
    <source>
        <dbReference type="ARBA" id="ARBA00022763"/>
    </source>
</evidence>
<accession>A0A1H3BDD0</accession>
<evidence type="ECO:0000313" key="12">
    <source>
        <dbReference type="Proteomes" id="UP000199652"/>
    </source>
</evidence>
<evidence type="ECO:0000256" key="4">
    <source>
        <dbReference type="ARBA" id="ARBA00022881"/>
    </source>
</evidence>
<sequence length="627" mass="71515">MFDRDSLKNIPHQPGIYMYHNHAGDIIYVGKAKDLNNRVRQYFQNSKNLTPKTVTLVSHIEWVETIVVDSEMEALILECNLIKEHHPKYNIMLKDDKSYPYIKVTLQDEYPRILMTRKHKKDGARYFGPFTSSMAVKQTIEAIGRVYPLRRCNRHVAFGKRIGRPCLNYHIGQCCAPCTGKVPIQEYMESIHAVLDLLNGKDKEMIGRLTQEMAAAAENLDFETAAKKRDQIQGIHHIVERQKIITNNAQDQDIIALAREEDLACVQVFNVRDGKMLGRDHVFMEGISESSEEEILTQFVKQYYSGRPFIPREIILSAPLLAEESETITAWLSDIRGAKVHILLPQKGQKSKMAKMVEENARLTLGQYLLEQRHKQEKKKSRLDSLRDLLHMDDLPKRIEAYDISNISGTDNVGGMVVFSDGRPDRKAYRRFKIKSVEGQNDYGSMQEVLFRRIERGLKEQAEGVEPGKSSFLPFPEIFCIDGGKTHVDAVGSILGMYPELDIAVTGLVKDDHHHLRGLIYKNEEYPLQHGTPLCTFLSEISEEVHRYALGYHHQLRKKGMMASELEGIPGIGKKRREALMRHFGRIENIKTATAEELLAIPGMDARAAKAVVAWSTENNQTGENHE</sequence>
<comment type="function">
    <text evidence="7">The UvrABC repair system catalyzes the recognition and processing of DNA lesions. UvrC both incises the 5' and 3' sides of the lesion. The N-terminal half is responsible for the 3' incision and the C-terminal half is responsible for the 5' incision.</text>
</comment>
<dbReference type="SUPFAM" id="SSF82771">
    <property type="entry name" value="GIY-YIG endonuclease"/>
    <property type="match status" value="1"/>
</dbReference>
<evidence type="ECO:0000256" key="7">
    <source>
        <dbReference type="HAMAP-Rule" id="MF_00203"/>
    </source>
</evidence>
<dbReference type="CDD" id="cd10434">
    <property type="entry name" value="GIY-YIG_UvrC_Cho"/>
    <property type="match status" value="1"/>
</dbReference>
<dbReference type="Gene3D" id="1.10.150.20">
    <property type="entry name" value="5' to 3' exonuclease, C-terminal subdomain"/>
    <property type="match status" value="1"/>
</dbReference>
<dbReference type="Pfam" id="PF02151">
    <property type="entry name" value="UVR"/>
    <property type="match status" value="1"/>
</dbReference>
<evidence type="ECO:0000313" key="11">
    <source>
        <dbReference type="EMBL" id="SDX39942.1"/>
    </source>
</evidence>
<dbReference type="SUPFAM" id="SSF47781">
    <property type="entry name" value="RuvA domain 2-like"/>
    <property type="match status" value="1"/>
</dbReference>
<gene>
    <name evidence="7" type="primary">uvrC</name>
    <name evidence="11" type="ORF">SAMN04488579_10235</name>
</gene>
<keyword evidence="4 7" id="KW-0267">Excision nuclease</keyword>
<dbReference type="Gene3D" id="4.10.860.10">
    <property type="entry name" value="UVR domain"/>
    <property type="match status" value="1"/>
</dbReference>
<dbReference type="SMART" id="SM00465">
    <property type="entry name" value="GIYc"/>
    <property type="match status" value="1"/>
</dbReference>